<dbReference type="Proteomes" id="UP000185753">
    <property type="component" value="Unassembled WGS sequence"/>
</dbReference>
<name>A0A1A7RE69_9GAMM</name>
<evidence type="ECO:0000313" key="3">
    <source>
        <dbReference type="Proteomes" id="UP000185753"/>
    </source>
</evidence>
<accession>A0A1A7RE69</accession>
<proteinExistence type="predicted"/>
<evidence type="ECO:0000256" key="1">
    <source>
        <dbReference type="SAM" id="Phobius"/>
    </source>
</evidence>
<organism evidence="2 3">
    <name type="scientific">Acinetobacter gandensis</name>
    <dbReference type="NCBI Taxonomy" id="1443941"/>
    <lineage>
        <taxon>Bacteria</taxon>
        <taxon>Pseudomonadati</taxon>
        <taxon>Pseudomonadota</taxon>
        <taxon>Gammaproteobacteria</taxon>
        <taxon>Moraxellales</taxon>
        <taxon>Moraxellaceae</taxon>
        <taxon>Acinetobacter</taxon>
    </lineage>
</organism>
<comment type="caution">
    <text evidence="2">The sequence shown here is derived from an EMBL/GenBank/DDBJ whole genome shotgun (WGS) entry which is preliminary data.</text>
</comment>
<keyword evidence="1" id="KW-0812">Transmembrane</keyword>
<gene>
    <name evidence="2" type="ORF">A9J31_12295</name>
</gene>
<sequence length="185" mass="21374">MHQTIKTVFRLFFAGVIFLITAALIWTCISKTQEILQAETHYQKAKTISLDSNVQEQLVLVSNNKSPDNAIFIVVANNGFIAKINCEHYLSDICLDDYNQSHTRQIQHIELLQTRQLSYIKNVTFTDSRSKKQTTLNYDENQLKQFYQHDISGLKFIVFGVALFALAAMYVSIRIIRNFKSFLNK</sequence>
<keyword evidence="1" id="KW-1133">Transmembrane helix</keyword>
<keyword evidence="1" id="KW-0472">Membrane</keyword>
<feature type="transmembrane region" description="Helical" evidence="1">
    <location>
        <begin position="7"/>
        <end position="26"/>
    </location>
</feature>
<evidence type="ECO:0000313" key="2">
    <source>
        <dbReference type="EMBL" id="OBX29728.1"/>
    </source>
</evidence>
<protein>
    <submittedName>
        <fullName evidence="2">Uncharacterized protein</fullName>
    </submittedName>
</protein>
<keyword evidence="3" id="KW-1185">Reference proteome</keyword>
<dbReference type="RefSeq" id="WP_067762461.1">
    <property type="nucleotide sequence ID" value="NZ_JBLZYA010000004.1"/>
</dbReference>
<dbReference type="AlphaFoldDB" id="A0A1A7RE69"/>
<reference evidence="3" key="1">
    <citation type="submission" date="2016-06" db="EMBL/GenBank/DDBJ databases">
        <authorList>
            <person name="Radolfova-Krizova L."/>
            <person name="Nemec A."/>
        </authorList>
    </citation>
    <scope>NUCLEOTIDE SEQUENCE [LARGE SCALE GENOMIC DNA]</scope>
    <source>
        <strain evidence="3">ANC 4275</strain>
    </source>
</reference>
<dbReference type="EMBL" id="LZDS01000004">
    <property type="protein sequence ID" value="OBX29728.1"/>
    <property type="molecule type" value="Genomic_DNA"/>
</dbReference>
<dbReference type="OrthoDB" id="6711477at2"/>
<feature type="transmembrane region" description="Helical" evidence="1">
    <location>
        <begin position="156"/>
        <end position="176"/>
    </location>
</feature>